<protein>
    <recommendedName>
        <fullName evidence="5">DUF4142 domain-containing protein</fullName>
    </recommendedName>
</protein>
<evidence type="ECO:0000256" key="2">
    <source>
        <dbReference type="SAM" id="SignalP"/>
    </source>
</evidence>
<evidence type="ECO:0000313" key="3">
    <source>
        <dbReference type="EMBL" id="AIK97025.1"/>
    </source>
</evidence>
<evidence type="ECO:0008006" key="5">
    <source>
        <dbReference type="Google" id="ProtNLM"/>
    </source>
</evidence>
<dbReference type="HOGENOM" id="CLU_1812266_0_0_5"/>
<dbReference type="STRING" id="91604.ID47_10230"/>
<dbReference type="Proteomes" id="UP000028926">
    <property type="component" value="Chromosome"/>
</dbReference>
<dbReference type="eggNOG" id="ENOG5031BMN">
    <property type="taxonomic scope" value="Bacteria"/>
</dbReference>
<feature type="chain" id="PRO_5001717132" description="DUF4142 domain-containing protein" evidence="2">
    <location>
        <begin position="21"/>
        <end position="142"/>
    </location>
</feature>
<evidence type="ECO:0000313" key="4">
    <source>
        <dbReference type="Proteomes" id="UP000028926"/>
    </source>
</evidence>
<feature type="compositionally biased region" description="Basic and acidic residues" evidence="1">
    <location>
        <begin position="121"/>
        <end position="142"/>
    </location>
</feature>
<reference evidence="3 4" key="1">
    <citation type="submission" date="2014-07" db="EMBL/GenBank/DDBJ databases">
        <title>Comparative genomic insights into amoeba endosymbionts belonging to the families of Holosporaceae and Candidatus Midichloriaceae within Rickettsiales.</title>
        <authorList>
            <person name="Wang Z."/>
            <person name="Wu M."/>
        </authorList>
    </citation>
    <scope>NUCLEOTIDE SEQUENCE [LARGE SCALE GENOMIC DNA]</scope>
    <source>
        <strain evidence="3">PRA3</strain>
    </source>
</reference>
<feature type="compositionally biased region" description="Basic and acidic residues" evidence="1">
    <location>
        <begin position="24"/>
        <end position="52"/>
    </location>
</feature>
<dbReference type="KEGG" id="paca:ID47_10230"/>
<proteinExistence type="predicted"/>
<gene>
    <name evidence="3" type="ORF">ID47_10230</name>
</gene>
<feature type="region of interest" description="Disordered" evidence="1">
    <location>
        <begin position="22"/>
        <end position="52"/>
    </location>
</feature>
<keyword evidence="2" id="KW-0732">Signal</keyword>
<sequence>MNKILMSAAVIFCLSNMTMAEGSKAPEKKEQTEKAIEKSERDEKKSAKKAERTHKVLEACEEALKKAEGHGKLLTGIDKKMFDLFIAHAKLEMDAAKDPEMADHMMKHARSCKRYVGNATKLEKQDDKTADHHKEIKEEEKK</sequence>
<evidence type="ECO:0000256" key="1">
    <source>
        <dbReference type="SAM" id="MobiDB-lite"/>
    </source>
</evidence>
<keyword evidence="4" id="KW-1185">Reference proteome</keyword>
<dbReference type="RefSeq" id="WP_038466003.1">
    <property type="nucleotide sequence ID" value="NZ_CP008941.1"/>
</dbReference>
<dbReference type="OrthoDB" id="10011829at2"/>
<organism evidence="3 4">
    <name type="scientific">Candidatus Odyssella acanthamoebae</name>
    <dbReference type="NCBI Taxonomy" id="91604"/>
    <lineage>
        <taxon>Bacteria</taxon>
        <taxon>Pseudomonadati</taxon>
        <taxon>Pseudomonadota</taxon>
        <taxon>Alphaproteobacteria</taxon>
        <taxon>Holosporales</taxon>
        <taxon>Candidatus Paracaedibacteraceae</taxon>
        <taxon>Candidatus Odyssella</taxon>
    </lineage>
</organism>
<dbReference type="EMBL" id="CP008941">
    <property type="protein sequence ID" value="AIK97025.1"/>
    <property type="molecule type" value="Genomic_DNA"/>
</dbReference>
<dbReference type="AlphaFoldDB" id="A0A077B244"/>
<name>A0A077B244_9PROT</name>
<feature type="signal peptide" evidence="2">
    <location>
        <begin position="1"/>
        <end position="20"/>
    </location>
</feature>
<accession>A0A077B244</accession>
<feature type="region of interest" description="Disordered" evidence="1">
    <location>
        <begin position="117"/>
        <end position="142"/>
    </location>
</feature>